<dbReference type="InterPro" id="IPR051012">
    <property type="entry name" value="CellSynth/LPSAsmb/PSIAsmb"/>
</dbReference>
<protein>
    <submittedName>
        <fullName evidence="5">Flp pilus assembly protein TadD, contains TPR repeats</fullName>
    </submittedName>
</protein>
<feature type="signal peptide" evidence="4">
    <location>
        <begin position="1"/>
        <end position="23"/>
    </location>
</feature>
<reference evidence="5 6" key="1">
    <citation type="submission" date="2016-11" db="EMBL/GenBank/DDBJ databases">
        <authorList>
            <person name="Jaros S."/>
            <person name="Januszkiewicz K."/>
            <person name="Wedrychowicz H."/>
        </authorList>
    </citation>
    <scope>NUCLEOTIDE SEQUENCE [LARGE SCALE GENOMIC DNA]</scope>
    <source>
        <strain evidence="5 6">DSM 26897</strain>
    </source>
</reference>
<feature type="repeat" description="TPR" evidence="3">
    <location>
        <begin position="211"/>
        <end position="244"/>
    </location>
</feature>
<dbReference type="SMART" id="SM00028">
    <property type="entry name" value="TPR"/>
    <property type="match status" value="5"/>
</dbReference>
<dbReference type="PANTHER" id="PTHR45586">
    <property type="entry name" value="TPR REPEAT-CONTAINING PROTEIN PA4667"/>
    <property type="match status" value="1"/>
</dbReference>
<evidence type="ECO:0000313" key="6">
    <source>
        <dbReference type="Proteomes" id="UP000184368"/>
    </source>
</evidence>
<dbReference type="PANTHER" id="PTHR45586:SF1">
    <property type="entry name" value="LIPOPOLYSACCHARIDE ASSEMBLY PROTEIN B"/>
    <property type="match status" value="1"/>
</dbReference>
<feature type="repeat" description="TPR" evidence="3">
    <location>
        <begin position="41"/>
        <end position="74"/>
    </location>
</feature>
<dbReference type="InterPro" id="IPR011990">
    <property type="entry name" value="TPR-like_helical_dom_sf"/>
</dbReference>
<feature type="repeat" description="TPR" evidence="3">
    <location>
        <begin position="142"/>
        <end position="175"/>
    </location>
</feature>
<dbReference type="AlphaFoldDB" id="A0A1M5HZY4"/>
<evidence type="ECO:0000256" key="3">
    <source>
        <dbReference type="PROSITE-ProRule" id="PRU00339"/>
    </source>
</evidence>
<dbReference type="EMBL" id="FQUO01000021">
    <property type="protein sequence ID" value="SHG21457.1"/>
    <property type="molecule type" value="Genomic_DNA"/>
</dbReference>
<sequence>MKKLFSCLLAGLLLATANLHSHAQTVQPGGGTLFTVSAQPSYSAFQQGVYHYDMGNVNKARQSFQKTKEQDPRHAMANVYRALVSPSPEDFSLYLQKAKENLETANEFEKLYYTYAETFLKDDWETRLATAQKMVAQYPDKARAYLLLGDTYNQADEPEKARSNYQKAIEMEPAWAAPYMQLTFSYLLRNPTDIKQAEKNAKKLVSIAPEGSTYVMLGDVYRAQNDFTKAIEVYSKGIQMDAALPQLYIKRGHAYTFSGNFDKARADYQQAGTIDDVPINAHSYYATTFVYQGMPEKAVQTLLNDAETITTNMKAPQAMVVKDNFYYQAAFICMHTGDVQQLKEIIARYKPVSLAVSNQTGTAEAKLQSKADMLFWEGIVKTLEKDFTGTQKNADEMKVLLEPIKNPRKLAPSIFLRGYTSLHQKDYAQAIAHFEKISKEDRYAMYWMAKAYEGQGNTAKAKALYKDLAAFNFNDIGNALIRNEVRKKL</sequence>
<feature type="chain" id="PRO_5012906282" evidence="4">
    <location>
        <begin position="24"/>
        <end position="489"/>
    </location>
</feature>
<evidence type="ECO:0000256" key="4">
    <source>
        <dbReference type="SAM" id="SignalP"/>
    </source>
</evidence>
<dbReference type="Gene3D" id="1.25.40.10">
    <property type="entry name" value="Tetratricopeptide repeat domain"/>
    <property type="match status" value="3"/>
</dbReference>
<evidence type="ECO:0000256" key="2">
    <source>
        <dbReference type="ARBA" id="ARBA00022803"/>
    </source>
</evidence>
<dbReference type="SUPFAM" id="SSF48452">
    <property type="entry name" value="TPR-like"/>
    <property type="match status" value="1"/>
</dbReference>
<dbReference type="Pfam" id="PF13414">
    <property type="entry name" value="TPR_11"/>
    <property type="match status" value="1"/>
</dbReference>
<dbReference type="PROSITE" id="PS50293">
    <property type="entry name" value="TPR_REGION"/>
    <property type="match status" value="1"/>
</dbReference>
<dbReference type="SUPFAM" id="SSF81901">
    <property type="entry name" value="HCP-like"/>
    <property type="match status" value="1"/>
</dbReference>
<dbReference type="Pfam" id="PF13174">
    <property type="entry name" value="TPR_6"/>
    <property type="match status" value="1"/>
</dbReference>
<gene>
    <name evidence="5" type="ORF">SAMN05444008_12115</name>
</gene>
<dbReference type="PROSITE" id="PS50005">
    <property type="entry name" value="TPR"/>
    <property type="match status" value="4"/>
</dbReference>
<dbReference type="Pfam" id="PF13181">
    <property type="entry name" value="TPR_8"/>
    <property type="match status" value="1"/>
</dbReference>
<evidence type="ECO:0000313" key="5">
    <source>
        <dbReference type="EMBL" id="SHG21457.1"/>
    </source>
</evidence>
<keyword evidence="2 3" id="KW-0802">TPR repeat</keyword>
<keyword evidence="4" id="KW-0732">Signal</keyword>
<proteinExistence type="predicted"/>
<dbReference type="STRING" id="1302690.BUE76_05370"/>
<evidence type="ECO:0000256" key="1">
    <source>
        <dbReference type="ARBA" id="ARBA00022737"/>
    </source>
</evidence>
<feature type="repeat" description="TPR" evidence="3">
    <location>
        <begin position="245"/>
        <end position="278"/>
    </location>
</feature>
<accession>A0A1M5HZY4</accession>
<dbReference type="RefSeq" id="WP_073047623.1">
    <property type="nucleotide sequence ID" value="NZ_FQUO01000021.1"/>
</dbReference>
<dbReference type="InterPro" id="IPR019734">
    <property type="entry name" value="TPR_rpt"/>
</dbReference>
<dbReference type="Pfam" id="PF14559">
    <property type="entry name" value="TPR_19"/>
    <property type="match status" value="1"/>
</dbReference>
<keyword evidence="6" id="KW-1185">Reference proteome</keyword>
<dbReference type="OrthoDB" id="9815059at2"/>
<name>A0A1M5HZY4_9BACT</name>
<keyword evidence="1" id="KW-0677">Repeat</keyword>
<dbReference type="Proteomes" id="UP000184368">
    <property type="component" value="Unassembled WGS sequence"/>
</dbReference>
<organism evidence="5 6">
    <name type="scientific">Cnuella takakiae</name>
    <dbReference type="NCBI Taxonomy" id="1302690"/>
    <lineage>
        <taxon>Bacteria</taxon>
        <taxon>Pseudomonadati</taxon>
        <taxon>Bacteroidota</taxon>
        <taxon>Chitinophagia</taxon>
        <taxon>Chitinophagales</taxon>
        <taxon>Chitinophagaceae</taxon>
        <taxon>Cnuella</taxon>
    </lineage>
</organism>